<dbReference type="Gene3D" id="2.40.50.140">
    <property type="entry name" value="Nucleic acid-binding proteins"/>
    <property type="match status" value="1"/>
</dbReference>
<dbReference type="GO" id="GO:0005524">
    <property type="term" value="F:ATP binding"/>
    <property type="evidence" value="ECO:0007669"/>
    <property type="project" value="UniProtKB-KW"/>
</dbReference>
<evidence type="ECO:0000256" key="1">
    <source>
        <dbReference type="ARBA" id="ARBA00003314"/>
    </source>
</evidence>
<organism evidence="18 19">
    <name type="scientific">bacterium (Candidatus Gribaldobacteria) CG10_big_fil_rev_8_21_14_0_10_41_12</name>
    <dbReference type="NCBI Taxonomy" id="2014277"/>
    <lineage>
        <taxon>Bacteria</taxon>
        <taxon>Candidatus Gribaldobacteria</taxon>
    </lineage>
</organism>
<dbReference type="AlphaFoldDB" id="A0A2H0UX39"/>
<dbReference type="EC" id="6.1.1.10" evidence="4"/>
<dbReference type="PANTHER" id="PTHR11586:SF37">
    <property type="entry name" value="TRNA-BINDING DOMAIN-CONTAINING PROTEIN"/>
    <property type="match status" value="1"/>
</dbReference>
<evidence type="ECO:0000256" key="13">
    <source>
        <dbReference type="ARBA" id="ARBA00023146"/>
    </source>
</evidence>
<evidence type="ECO:0000256" key="6">
    <source>
        <dbReference type="ARBA" id="ARBA00022490"/>
    </source>
</evidence>
<dbReference type="PANTHER" id="PTHR11586">
    <property type="entry name" value="TRNA-AMINOACYLATION COFACTOR ARC1 FAMILY MEMBER"/>
    <property type="match status" value="1"/>
</dbReference>
<evidence type="ECO:0000313" key="18">
    <source>
        <dbReference type="EMBL" id="PIR91373.1"/>
    </source>
</evidence>
<dbReference type="Pfam" id="PF01588">
    <property type="entry name" value="tRNA_bind"/>
    <property type="match status" value="1"/>
</dbReference>
<comment type="subunit">
    <text evidence="3">Homodimer.</text>
</comment>
<evidence type="ECO:0000256" key="9">
    <source>
        <dbReference type="ARBA" id="ARBA00022741"/>
    </source>
</evidence>
<name>A0A2H0UX39_9BACT</name>
<evidence type="ECO:0000256" key="7">
    <source>
        <dbReference type="ARBA" id="ARBA00022555"/>
    </source>
</evidence>
<dbReference type="InterPro" id="IPR002547">
    <property type="entry name" value="tRNA-bd_dom"/>
</dbReference>
<evidence type="ECO:0000256" key="8">
    <source>
        <dbReference type="ARBA" id="ARBA00022598"/>
    </source>
</evidence>
<keyword evidence="9" id="KW-0547">Nucleotide-binding</keyword>
<comment type="caution">
    <text evidence="18">The sequence shown here is derived from an EMBL/GenBank/DDBJ whole genome shotgun (WGS) entry which is preliminary data.</text>
</comment>
<dbReference type="NCBIfam" id="TIGR00399">
    <property type="entry name" value="metG_C_term"/>
    <property type="match status" value="1"/>
</dbReference>
<dbReference type="CDD" id="cd02800">
    <property type="entry name" value="tRNA_bind_EcMetRS_like"/>
    <property type="match status" value="1"/>
</dbReference>
<evidence type="ECO:0000259" key="17">
    <source>
        <dbReference type="PROSITE" id="PS50886"/>
    </source>
</evidence>
<evidence type="ECO:0000256" key="5">
    <source>
        <dbReference type="ARBA" id="ARBA00018753"/>
    </source>
</evidence>
<evidence type="ECO:0000256" key="14">
    <source>
        <dbReference type="ARBA" id="ARBA00030904"/>
    </source>
</evidence>
<protein>
    <recommendedName>
        <fullName evidence="5">Methionine--tRNA ligase</fullName>
        <ecNumber evidence="4">6.1.1.10</ecNumber>
    </recommendedName>
    <alternativeName>
        <fullName evidence="14">Methionyl-tRNA synthetase</fullName>
    </alternativeName>
</protein>
<keyword evidence="12" id="KW-0648">Protein biosynthesis</keyword>
<evidence type="ECO:0000256" key="12">
    <source>
        <dbReference type="ARBA" id="ARBA00022917"/>
    </source>
</evidence>
<dbReference type="InterPro" id="IPR051270">
    <property type="entry name" value="Tyrosine-tRNA_ligase_regulator"/>
</dbReference>
<keyword evidence="13" id="KW-0030">Aminoacyl-tRNA synthetase</keyword>
<accession>A0A2H0UX39</accession>
<dbReference type="FunFam" id="2.40.50.140:FF:000042">
    <property type="entry name" value="Methionine--tRNA ligase"/>
    <property type="match status" value="1"/>
</dbReference>
<feature type="domain" description="TRNA-binding" evidence="17">
    <location>
        <begin position="6"/>
        <end position="107"/>
    </location>
</feature>
<evidence type="ECO:0000256" key="3">
    <source>
        <dbReference type="ARBA" id="ARBA00011738"/>
    </source>
</evidence>
<keyword evidence="6" id="KW-0963">Cytoplasm</keyword>
<keyword evidence="8 18" id="KW-0436">Ligase</keyword>
<dbReference type="GO" id="GO:0004825">
    <property type="term" value="F:methionine-tRNA ligase activity"/>
    <property type="evidence" value="ECO:0007669"/>
    <property type="project" value="UniProtKB-EC"/>
</dbReference>
<comment type="function">
    <text evidence="1">Is required not only for elongation of protein synthesis but also for the initiation of all mRNA translation through initiator tRNA(fMet) aminoacylation.</text>
</comment>
<evidence type="ECO:0000256" key="15">
    <source>
        <dbReference type="ARBA" id="ARBA00047364"/>
    </source>
</evidence>
<comment type="subcellular location">
    <subcellularLocation>
        <location evidence="2">Cytoplasm</location>
    </subcellularLocation>
</comment>
<keyword evidence="10" id="KW-0067">ATP-binding</keyword>
<gene>
    <name evidence="18" type="primary">metG</name>
    <name evidence="18" type="ORF">COU03_02270</name>
</gene>
<dbReference type="SUPFAM" id="SSF50249">
    <property type="entry name" value="Nucleic acid-binding proteins"/>
    <property type="match status" value="1"/>
</dbReference>
<evidence type="ECO:0000256" key="16">
    <source>
        <dbReference type="PROSITE-ProRule" id="PRU00209"/>
    </source>
</evidence>
<dbReference type="InterPro" id="IPR012340">
    <property type="entry name" value="NA-bd_OB-fold"/>
</dbReference>
<reference evidence="19" key="1">
    <citation type="submission" date="2017-09" db="EMBL/GenBank/DDBJ databases">
        <title>Depth-based differentiation of microbial function through sediment-hosted aquifers and enrichment of novel symbionts in the deep terrestrial subsurface.</title>
        <authorList>
            <person name="Probst A.J."/>
            <person name="Ladd B."/>
            <person name="Jarett J.K."/>
            <person name="Geller-Mcgrath D.E."/>
            <person name="Sieber C.M.K."/>
            <person name="Emerson J.B."/>
            <person name="Anantharaman K."/>
            <person name="Thomas B.C."/>
            <person name="Malmstrom R."/>
            <person name="Stieglmeier M."/>
            <person name="Klingl A."/>
            <person name="Woyke T."/>
            <person name="Ryan C.M."/>
            <person name="Banfield J.F."/>
        </authorList>
    </citation>
    <scope>NUCLEOTIDE SEQUENCE [LARGE SCALE GENOMIC DNA]</scope>
</reference>
<keyword evidence="7 16" id="KW-0820">tRNA-binding</keyword>
<evidence type="ECO:0000256" key="4">
    <source>
        <dbReference type="ARBA" id="ARBA00012838"/>
    </source>
</evidence>
<dbReference type="EMBL" id="PFAV01000039">
    <property type="protein sequence ID" value="PIR91373.1"/>
    <property type="molecule type" value="Genomic_DNA"/>
</dbReference>
<comment type="catalytic activity">
    <reaction evidence="15">
        <text>tRNA(Met) + L-methionine + ATP = L-methionyl-tRNA(Met) + AMP + diphosphate</text>
        <dbReference type="Rhea" id="RHEA:13481"/>
        <dbReference type="Rhea" id="RHEA-COMP:9667"/>
        <dbReference type="Rhea" id="RHEA-COMP:9698"/>
        <dbReference type="ChEBI" id="CHEBI:30616"/>
        <dbReference type="ChEBI" id="CHEBI:33019"/>
        <dbReference type="ChEBI" id="CHEBI:57844"/>
        <dbReference type="ChEBI" id="CHEBI:78442"/>
        <dbReference type="ChEBI" id="CHEBI:78530"/>
        <dbReference type="ChEBI" id="CHEBI:456215"/>
        <dbReference type="EC" id="6.1.1.10"/>
    </reaction>
</comment>
<keyword evidence="11 16" id="KW-0694">RNA-binding</keyword>
<proteinExistence type="predicted"/>
<evidence type="ECO:0000256" key="2">
    <source>
        <dbReference type="ARBA" id="ARBA00004496"/>
    </source>
</evidence>
<sequence length="107" mass="11817">MITFDDFQKIDLRVGRIISAEKVEGSDKLLKLRVDLGPEIGQRQLVAGMAQFYQPEEMVGKQIVVVVNLEPKVFKGLESQGMLLAVGDNEPVLLSPNKEVPLGAKVR</sequence>
<dbReference type="GO" id="GO:0000049">
    <property type="term" value="F:tRNA binding"/>
    <property type="evidence" value="ECO:0007669"/>
    <property type="project" value="UniProtKB-UniRule"/>
</dbReference>
<evidence type="ECO:0000256" key="10">
    <source>
        <dbReference type="ARBA" id="ARBA00022840"/>
    </source>
</evidence>
<dbReference type="InterPro" id="IPR004495">
    <property type="entry name" value="Met-tRNA-synth_bsu_C"/>
</dbReference>
<dbReference type="GO" id="GO:0006431">
    <property type="term" value="P:methionyl-tRNA aminoacylation"/>
    <property type="evidence" value="ECO:0007669"/>
    <property type="project" value="InterPro"/>
</dbReference>
<dbReference type="Proteomes" id="UP000228906">
    <property type="component" value="Unassembled WGS sequence"/>
</dbReference>
<dbReference type="PROSITE" id="PS50886">
    <property type="entry name" value="TRBD"/>
    <property type="match status" value="1"/>
</dbReference>
<dbReference type="GO" id="GO:0005737">
    <property type="term" value="C:cytoplasm"/>
    <property type="evidence" value="ECO:0007669"/>
    <property type="project" value="UniProtKB-SubCell"/>
</dbReference>
<evidence type="ECO:0000313" key="19">
    <source>
        <dbReference type="Proteomes" id="UP000228906"/>
    </source>
</evidence>
<evidence type="ECO:0000256" key="11">
    <source>
        <dbReference type="ARBA" id="ARBA00022884"/>
    </source>
</evidence>